<protein>
    <submittedName>
        <fullName evidence="2 3">MFS transporter</fullName>
    </submittedName>
</protein>
<feature type="transmembrane region" description="Helical" evidence="1">
    <location>
        <begin position="342"/>
        <end position="366"/>
    </location>
</feature>
<dbReference type="InterPro" id="IPR036259">
    <property type="entry name" value="MFS_trans_sf"/>
</dbReference>
<keyword evidence="1" id="KW-1133">Transmembrane helix</keyword>
<feature type="transmembrane region" description="Helical" evidence="1">
    <location>
        <begin position="218"/>
        <end position="236"/>
    </location>
</feature>
<keyword evidence="1" id="KW-0472">Membrane</keyword>
<dbReference type="PANTHER" id="PTHR23523:SF2">
    <property type="entry name" value="2-NITROIMIDAZOLE TRANSPORTER"/>
    <property type="match status" value="1"/>
</dbReference>
<dbReference type="AlphaFoldDB" id="A0A8I0KGY3"/>
<dbReference type="InterPro" id="IPR011701">
    <property type="entry name" value="MFS"/>
</dbReference>
<organism evidence="2 5">
    <name type="scientific">Aeromicrobium tamlense</name>
    <dbReference type="NCBI Taxonomy" id="375541"/>
    <lineage>
        <taxon>Bacteria</taxon>
        <taxon>Bacillati</taxon>
        <taxon>Actinomycetota</taxon>
        <taxon>Actinomycetes</taxon>
        <taxon>Propionibacteriales</taxon>
        <taxon>Nocardioidaceae</taxon>
        <taxon>Aeromicrobium</taxon>
    </lineage>
</organism>
<dbReference type="SUPFAM" id="SSF103473">
    <property type="entry name" value="MFS general substrate transporter"/>
    <property type="match status" value="1"/>
</dbReference>
<evidence type="ECO:0000313" key="3">
    <source>
        <dbReference type="EMBL" id="NYI37243.1"/>
    </source>
</evidence>
<feature type="transmembrane region" description="Helical" evidence="1">
    <location>
        <begin position="110"/>
        <end position="129"/>
    </location>
</feature>
<dbReference type="RefSeq" id="WP_179423560.1">
    <property type="nucleotide sequence ID" value="NZ_BAAAMP010000002.1"/>
</dbReference>
<keyword evidence="1" id="KW-0812">Transmembrane</keyword>
<feature type="transmembrane region" description="Helical" evidence="1">
    <location>
        <begin position="141"/>
        <end position="166"/>
    </location>
</feature>
<evidence type="ECO:0000313" key="5">
    <source>
        <dbReference type="Proteomes" id="UP000659061"/>
    </source>
</evidence>
<dbReference type="EMBL" id="JACBZN010000001">
    <property type="protein sequence ID" value="NYI37243.1"/>
    <property type="molecule type" value="Genomic_DNA"/>
</dbReference>
<reference evidence="2" key="2">
    <citation type="submission" date="2020-09" db="EMBL/GenBank/DDBJ databases">
        <title>Novel species in genus Aeromicrobium.</title>
        <authorList>
            <person name="Zhang G."/>
        </authorList>
    </citation>
    <scope>NUCLEOTIDE SEQUENCE</scope>
    <source>
        <strain evidence="2">SSW1-57</strain>
    </source>
</reference>
<dbReference type="Proteomes" id="UP000587211">
    <property type="component" value="Unassembled WGS sequence"/>
</dbReference>
<evidence type="ECO:0000313" key="4">
    <source>
        <dbReference type="Proteomes" id="UP000587211"/>
    </source>
</evidence>
<feature type="transmembrane region" description="Helical" evidence="1">
    <location>
        <begin position="310"/>
        <end position="330"/>
    </location>
</feature>
<feature type="transmembrane region" description="Helical" evidence="1">
    <location>
        <begin position="20"/>
        <end position="43"/>
    </location>
</feature>
<evidence type="ECO:0000256" key="1">
    <source>
        <dbReference type="SAM" id="Phobius"/>
    </source>
</evidence>
<accession>A0A8I0KGY3</accession>
<comment type="caution">
    <text evidence="2">The sequence shown here is derived from an EMBL/GenBank/DDBJ whole genome shotgun (WGS) entry which is preliminary data.</text>
</comment>
<keyword evidence="4" id="KW-1185">Reference proteome</keyword>
<evidence type="ECO:0000313" key="2">
    <source>
        <dbReference type="EMBL" id="MBD1268850.1"/>
    </source>
</evidence>
<dbReference type="EMBL" id="JACWMT010000001">
    <property type="protein sequence ID" value="MBD1268850.1"/>
    <property type="molecule type" value="Genomic_DNA"/>
</dbReference>
<feature type="transmembrane region" description="Helical" evidence="1">
    <location>
        <begin position="82"/>
        <end position="104"/>
    </location>
</feature>
<gene>
    <name evidence="3" type="ORF">BJ975_000618</name>
    <name evidence="2" type="ORF">IDH50_01250</name>
</gene>
<feature type="transmembrane region" description="Helical" evidence="1">
    <location>
        <begin position="285"/>
        <end position="304"/>
    </location>
</feature>
<feature type="transmembrane region" description="Helical" evidence="1">
    <location>
        <begin position="372"/>
        <end position="394"/>
    </location>
</feature>
<feature type="transmembrane region" description="Helical" evidence="1">
    <location>
        <begin position="178"/>
        <end position="197"/>
    </location>
</feature>
<dbReference type="Gene3D" id="1.20.1250.20">
    <property type="entry name" value="MFS general substrate transporter like domains"/>
    <property type="match status" value="2"/>
</dbReference>
<dbReference type="PANTHER" id="PTHR23523">
    <property type="match status" value="1"/>
</dbReference>
<dbReference type="Proteomes" id="UP000659061">
    <property type="component" value="Unassembled WGS sequence"/>
</dbReference>
<dbReference type="GO" id="GO:0022857">
    <property type="term" value="F:transmembrane transporter activity"/>
    <property type="evidence" value="ECO:0007669"/>
    <property type="project" value="InterPro"/>
</dbReference>
<sequence>MEHVPDQPTTPAPSVGGRWLVGAAIVLLALNLRVVVASLGVVLPEVRHDLAMTPTTAGILTTLPVLCFALIGFSAGGLVRRFGLHHACVALLAVLAAGLVARTLLDETPLFLGTTAIALAGAAVGNVILPPLAKVHFPDRIPLISALYGAAIMGGATIASITTVPISEALGGWRPGLAAWALLAVVTILPWLTLLRHDVHTGPATADRLPLREITRSPLAWAMVACFGAQSAAAYAQFGWYPEILTDGGVGEHQAGILLGVITGVGIPLTLALPWLMARTGDTPVLPVFFGVVSAAGWLGVLLAPASLPVLWSVLLGLGGGAFTWVLAMIGKRTRTPAATTALSLLTQGLGYLLAGLGPFGVGALHDATGSWTAPLVALIVSAGAITAAGIVISRPRMLEDTLR</sequence>
<reference evidence="3 4" key="1">
    <citation type="submission" date="2020-07" db="EMBL/GenBank/DDBJ databases">
        <title>Sequencing the genomes of 1000 actinobacteria strains.</title>
        <authorList>
            <person name="Klenk H.-P."/>
        </authorList>
    </citation>
    <scope>NUCLEOTIDE SEQUENCE [LARGE SCALE GENOMIC DNA]</scope>
    <source>
        <strain evidence="3 4">DSM 19087</strain>
    </source>
</reference>
<proteinExistence type="predicted"/>
<name>A0A8I0KGY3_9ACTN</name>
<feature type="transmembrane region" description="Helical" evidence="1">
    <location>
        <begin position="256"/>
        <end position="278"/>
    </location>
</feature>
<dbReference type="Pfam" id="PF07690">
    <property type="entry name" value="MFS_1"/>
    <property type="match status" value="1"/>
</dbReference>
<feature type="transmembrane region" description="Helical" evidence="1">
    <location>
        <begin position="55"/>
        <end position="75"/>
    </location>
</feature>
<dbReference type="InterPro" id="IPR052524">
    <property type="entry name" value="MFS_Cyanate_Porter"/>
</dbReference>